<proteinExistence type="predicted"/>
<dbReference type="VEuPathDB" id="VectorBase:GPAI019694"/>
<sequence>MLVVYQDCTATPPCLKHRSIYLILWSLSFGFPSGFLKDVALKICKERKPLRFCVELNRLLRSLQIGDMTEYGSVIVIIYPRARDILHSVFAEILRKHYVVWVNKTTKKDGLGAAG</sequence>
<dbReference type="Proteomes" id="UP000092445">
    <property type="component" value="Unassembled WGS sequence"/>
</dbReference>
<protein>
    <submittedName>
        <fullName evidence="1">Uncharacterized protein</fullName>
    </submittedName>
</protein>
<dbReference type="EnsemblMetazoa" id="GPAI019694-RA">
    <property type="protein sequence ID" value="GPAI019694-PA"/>
    <property type="gene ID" value="GPAI019694"/>
</dbReference>
<evidence type="ECO:0000313" key="2">
    <source>
        <dbReference type="Proteomes" id="UP000092445"/>
    </source>
</evidence>
<dbReference type="STRING" id="7398.A0A1A9ZMY7"/>
<dbReference type="AlphaFoldDB" id="A0A1A9ZMY7"/>
<accession>A0A1A9ZMY7</accession>
<name>A0A1A9ZMY7_GLOPL</name>
<evidence type="ECO:0000313" key="1">
    <source>
        <dbReference type="EnsemblMetazoa" id="GPAI019694-PA"/>
    </source>
</evidence>
<reference evidence="1" key="2">
    <citation type="submission" date="2020-05" db="UniProtKB">
        <authorList>
            <consortium name="EnsemblMetazoa"/>
        </authorList>
    </citation>
    <scope>IDENTIFICATION</scope>
    <source>
        <strain evidence="1">IAEA</strain>
    </source>
</reference>
<organism evidence="1 2">
    <name type="scientific">Glossina pallidipes</name>
    <name type="common">Tsetse fly</name>
    <dbReference type="NCBI Taxonomy" id="7398"/>
    <lineage>
        <taxon>Eukaryota</taxon>
        <taxon>Metazoa</taxon>
        <taxon>Ecdysozoa</taxon>
        <taxon>Arthropoda</taxon>
        <taxon>Hexapoda</taxon>
        <taxon>Insecta</taxon>
        <taxon>Pterygota</taxon>
        <taxon>Neoptera</taxon>
        <taxon>Endopterygota</taxon>
        <taxon>Diptera</taxon>
        <taxon>Brachycera</taxon>
        <taxon>Muscomorpha</taxon>
        <taxon>Hippoboscoidea</taxon>
        <taxon>Glossinidae</taxon>
        <taxon>Glossina</taxon>
    </lineage>
</organism>
<keyword evidence="2" id="KW-1185">Reference proteome</keyword>
<reference evidence="2" key="1">
    <citation type="submission" date="2014-03" db="EMBL/GenBank/DDBJ databases">
        <authorList>
            <person name="Aksoy S."/>
            <person name="Warren W."/>
            <person name="Wilson R.K."/>
        </authorList>
    </citation>
    <scope>NUCLEOTIDE SEQUENCE [LARGE SCALE GENOMIC DNA]</scope>
    <source>
        <strain evidence="2">IAEA</strain>
    </source>
</reference>